<evidence type="ECO:0000313" key="10">
    <source>
        <dbReference type="Proteomes" id="UP000054304"/>
    </source>
</evidence>
<dbReference type="Pfam" id="PF00213">
    <property type="entry name" value="OSCP"/>
    <property type="match status" value="1"/>
</dbReference>
<evidence type="ECO:0000256" key="2">
    <source>
        <dbReference type="ARBA" id="ARBA00007046"/>
    </source>
</evidence>
<evidence type="ECO:0000256" key="5">
    <source>
        <dbReference type="ARBA" id="ARBA00022781"/>
    </source>
</evidence>
<dbReference type="InterPro" id="IPR000711">
    <property type="entry name" value="ATPase_OSCP/dsu"/>
</dbReference>
<evidence type="ECO:0000256" key="4">
    <source>
        <dbReference type="ARBA" id="ARBA00022448"/>
    </source>
</evidence>
<gene>
    <name evidence="9" type="ORF">LALA0_S09e01706g</name>
</gene>
<dbReference type="PRINTS" id="PR00125">
    <property type="entry name" value="ATPASEDELTA"/>
</dbReference>
<proteinExistence type="inferred from homology"/>
<dbReference type="InterPro" id="IPR026015">
    <property type="entry name" value="ATP_synth_OSCP/delta_N_sf"/>
</dbReference>
<evidence type="ECO:0000313" key="9">
    <source>
        <dbReference type="EMBL" id="CEP63752.1"/>
    </source>
</evidence>
<evidence type="ECO:0000256" key="1">
    <source>
        <dbReference type="ARBA" id="ARBA00004370"/>
    </source>
</evidence>
<evidence type="ECO:0000256" key="3">
    <source>
        <dbReference type="ARBA" id="ARBA00014723"/>
    </source>
</evidence>
<keyword evidence="7" id="KW-0472">Membrane</keyword>
<dbReference type="AlphaFoldDB" id="A0A0C7N0T3"/>
<keyword evidence="4" id="KW-0813">Transport</keyword>
<keyword evidence="10" id="KW-1185">Reference proteome</keyword>
<dbReference type="Proteomes" id="UP000054304">
    <property type="component" value="Unassembled WGS sequence"/>
</dbReference>
<dbReference type="STRING" id="1245769.A0A0C7N0T3"/>
<protein>
    <recommendedName>
        <fullName evidence="3">ATP synthase subunit 5, mitochondrial</fullName>
    </recommendedName>
</protein>
<evidence type="ECO:0000256" key="8">
    <source>
        <dbReference type="ARBA" id="ARBA00023310"/>
    </source>
</evidence>
<dbReference type="HOGENOM" id="CLU_085114_0_0_1"/>
<dbReference type="GO" id="GO:0005743">
    <property type="term" value="C:mitochondrial inner membrane"/>
    <property type="evidence" value="ECO:0007669"/>
    <property type="project" value="EnsemblFungi"/>
</dbReference>
<sequence length="207" mass="22090">MFNKTVFFRTLATTAKSVKPPIQLFGLDGTYATALFTAAAKTTSVESASKSLNQLGQTVAKDPKLSSILHNPALSAQDRAVVVETLSKSQSDLDASVANLLKVLGENNRLGLFNDVNAQFSKLTDAYNGLVQATVTTAQPLDSKLFKRVEKALSGSSLVGQGKTLKLENVVDPEIQGGLVVELADRTVDLSISSKIQKLNQLLKEAI</sequence>
<dbReference type="PANTHER" id="PTHR11910">
    <property type="entry name" value="ATP SYNTHASE DELTA CHAIN"/>
    <property type="match status" value="1"/>
</dbReference>
<accession>A0A0C7N0T3</accession>
<dbReference type="HAMAP" id="MF_01416">
    <property type="entry name" value="ATP_synth_delta_bact"/>
    <property type="match status" value="1"/>
</dbReference>
<dbReference type="GO" id="GO:0046933">
    <property type="term" value="F:proton-transporting ATP synthase activity, rotational mechanism"/>
    <property type="evidence" value="ECO:0007669"/>
    <property type="project" value="EnsemblFungi"/>
</dbReference>
<keyword evidence="8" id="KW-0066">ATP synthesis</keyword>
<organism evidence="9 10">
    <name type="scientific">Lachancea lanzarotensis</name>
    <dbReference type="NCBI Taxonomy" id="1245769"/>
    <lineage>
        <taxon>Eukaryota</taxon>
        <taxon>Fungi</taxon>
        <taxon>Dikarya</taxon>
        <taxon>Ascomycota</taxon>
        <taxon>Saccharomycotina</taxon>
        <taxon>Saccharomycetes</taxon>
        <taxon>Saccharomycetales</taxon>
        <taxon>Saccharomycetaceae</taxon>
        <taxon>Lachancea</taxon>
    </lineage>
</organism>
<comment type="subcellular location">
    <subcellularLocation>
        <location evidence="1">Membrane</location>
    </subcellularLocation>
</comment>
<dbReference type="GeneID" id="34687271"/>
<keyword evidence="6" id="KW-0406">Ion transport</keyword>
<name>A0A0C7N0T3_9SACH</name>
<dbReference type="GO" id="GO:0045259">
    <property type="term" value="C:proton-transporting ATP synthase complex"/>
    <property type="evidence" value="ECO:0007669"/>
    <property type="project" value="EnsemblFungi"/>
</dbReference>
<dbReference type="NCBIfam" id="TIGR01145">
    <property type="entry name" value="ATP_synt_delta"/>
    <property type="match status" value="1"/>
</dbReference>
<keyword evidence="5" id="KW-0375">Hydrogen ion transport</keyword>
<dbReference type="Gene3D" id="1.10.520.20">
    <property type="entry name" value="N-terminal domain of the delta subunit of the F1F0-ATP synthase"/>
    <property type="match status" value="1"/>
</dbReference>
<reference evidence="9 10" key="1">
    <citation type="submission" date="2014-12" db="EMBL/GenBank/DDBJ databases">
        <authorList>
            <person name="Neuveglise Cecile"/>
        </authorList>
    </citation>
    <scope>NUCLEOTIDE SEQUENCE [LARGE SCALE GENOMIC DNA]</scope>
    <source>
        <strain evidence="9 10">CBS 12615</strain>
    </source>
</reference>
<dbReference type="RefSeq" id="XP_022629964.1">
    <property type="nucleotide sequence ID" value="XM_022770645.1"/>
</dbReference>
<evidence type="ECO:0000256" key="7">
    <source>
        <dbReference type="ARBA" id="ARBA00023136"/>
    </source>
</evidence>
<dbReference type="SUPFAM" id="SSF47928">
    <property type="entry name" value="N-terminal domain of the delta subunit of the F1F0-ATP synthase"/>
    <property type="match status" value="1"/>
</dbReference>
<dbReference type="EMBL" id="LN736368">
    <property type="protein sequence ID" value="CEP63752.1"/>
    <property type="molecule type" value="Genomic_DNA"/>
</dbReference>
<comment type="similarity">
    <text evidence="2">Belongs to the ATPase delta chain family.</text>
</comment>
<dbReference type="OrthoDB" id="1262810at2759"/>
<evidence type="ECO:0000256" key="6">
    <source>
        <dbReference type="ARBA" id="ARBA00023065"/>
    </source>
</evidence>